<comment type="caution">
    <text evidence="1">The sequence shown here is derived from an EMBL/GenBank/DDBJ whole genome shotgun (WGS) entry which is preliminary data.</text>
</comment>
<accession>J9FIH1</accession>
<dbReference type="EMBL" id="AMCI01006228">
    <property type="protein sequence ID" value="EJW94696.1"/>
    <property type="molecule type" value="Genomic_DNA"/>
</dbReference>
<dbReference type="AlphaFoldDB" id="J9FIH1"/>
<proteinExistence type="predicted"/>
<protein>
    <submittedName>
        <fullName evidence="1">Uncharacterized protein</fullName>
    </submittedName>
</protein>
<evidence type="ECO:0000313" key="1">
    <source>
        <dbReference type="EMBL" id="EJW94696.1"/>
    </source>
</evidence>
<reference evidence="1" key="1">
    <citation type="journal article" date="2012" name="PLoS ONE">
        <title>Gene sets for utilization of primary and secondary nutrition supplies in the distal gut of endangered iberian lynx.</title>
        <authorList>
            <person name="Alcaide M."/>
            <person name="Messina E."/>
            <person name="Richter M."/>
            <person name="Bargiela R."/>
            <person name="Peplies J."/>
            <person name="Huws S.A."/>
            <person name="Newbold C.J."/>
            <person name="Golyshin P.N."/>
            <person name="Simon M.A."/>
            <person name="Lopez G."/>
            <person name="Yakimov M.M."/>
            <person name="Ferrer M."/>
        </authorList>
    </citation>
    <scope>NUCLEOTIDE SEQUENCE</scope>
</reference>
<organism evidence="1">
    <name type="scientific">gut metagenome</name>
    <dbReference type="NCBI Taxonomy" id="749906"/>
    <lineage>
        <taxon>unclassified sequences</taxon>
        <taxon>metagenomes</taxon>
        <taxon>organismal metagenomes</taxon>
    </lineage>
</organism>
<sequence>MFCSLQPHYVISKNREGIFHDHHSPDRQQHIHRPILSGRTSRLLLHRRCWQKAFAGHRLF</sequence>
<name>J9FIH1_9ZZZZ</name>
<gene>
    <name evidence="1" type="ORF">EVA_17198</name>
</gene>